<dbReference type="Gene3D" id="1.10.10.10">
    <property type="entry name" value="Winged helix-like DNA-binding domain superfamily/Winged helix DNA-binding domain"/>
    <property type="match status" value="1"/>
</dbReference>
<dbReference type="EMBL" id="JARFYM010000034">
    <property type="protein sequence ID" value="MDL2402884.1"/>
    <property type="molecule type" value="Genomic_DNA"/>
</dbReference>
<dbReference type="Pfam" id="PF01047">
    <property type="entry name" value="MarR"/>
    <property type="match status" value="1"/>
</dbReference>
<organism evidence="2 3">
    <name type="scientific">Rhizobium mayense</name>
    <dbReference type="NCBI Taxonomy" id="1312184"/>
    <lineage>
        <taxon>Bacteria</taxon>
        <taxon>Pseudomonadati</taxon>
        <taxon>Pseudomonadota</taxon>
        <taxon>Alphaproteobacteria</taxon>
        <taxon>Hyphomicrobiales</taxon>
        <taxon>Rhizobiaceae</taxon>
        <taxon>Rhizobium/Agrobacterium group</taxon>
        <taxon>Rhizobium</taxon>
    </lineage>
</organism>
<comment type="caution">
    <text evidence="2">The sequence shown here is derived from an EMBL/GenBank/DDBJ whole genome shotgun (WGS) entry which is preliminary data.</text>
</comment>
<dbReference type="InterPro" id="IPR052526">
    <property type="entry name" value="HTH-type_Bedaq_tolerance"/>
</dbReference>
<evidence type="ECO:0000259" key="1">
    <source>
        <dbReference type="PROSITE" id="PS50995"/>
    </source>
</evidence>
<dbReference type="InterPro" id="IPR000835">
    <property type="entry name" value="HTH_MarR-typ"/>
</dbReference>
<reference evidence="2" key="1">
    <citation type="submission" date="2023-06" db="EMBL/GenBank/DDBJ databases">
        <title>Phylogenetic Diversity of Rhizobium strains.</title>
        <authorList>
            <person name="Moura F.T."/>
            <person name="Helene L.C.F."/>
            <person name="Hungria M."/>
        </authorList>
    </citation>
    <scope>NUCLEOTIDE SEQUENCE</scope>
    <source>
        <strain evidence="2">CCGE526</strain>
    </source>
</reference>
<dbReference type="PANTHER" id="PTHR39515:SF2">
    <property type="entry name" value="HTH-TYPE TRANSCRIPTIONAL REGULATOR RV0880"/>
    <property type="match status" value="1"/>
</dbReference>
<accession>A0ABT7K2R1</accession>
<dbReference type="InterPro" id="IPR036388">
    <property type="entry name" value="WH-like_DNA-bd_sf"/>
</dbReference>
<evidence type="ECO:0000313" key="2">
    <source>
        <dbReference type="EMBL" id="MDL2402884.1"/>
    </source>
</evidence>
<dbReference type="RefSeq" id="WP_285872309.1">
    <property type="nucleotide sequence ID" value="NZ_JARFYM010000034.1"/>
</dbReference>
<dbReference type="SUPFAM" id="SSF46785">
    <property type="entry name" value="Winged helix' DNA-binding domain"/>
    <property type="match status" value="1"/>
</dbReference>
<dbReference type="PANTHER" id="PTHR39515">
    <property type="entry name" value="CONSERVED PROTEIN"/>
    <property type="match status" value="1"/>
</dbReference>
<gene>
    <name evidence="2" type="ORF">PY649_28720</name>
</gene>
<name>A0ABT7K2R1_9HYPH</name>
<dbReference type="InterPro" id="IPR036390">
    <property type="entry name" value="WH_DNA-bd_sf"/>
</dbReference>
<sequence length="152" mass="16410">MIDKPTVTEAPLAATVAEELRAFASKLKRKLREQGHVGDLTSSQASALVRLEKEGPMTTSALARCEGMRPQSMGALRAALESSGLVAGIPDPSDGRQTILSLTDKCRLLIQEGRAARQDWLARALEAKLSIEEQKQVLSAITSLKRLTEDDA</sequence>
<evidence type="ECO:0000313" key="3">
    <source>
        <dbReference type="Proteomes" id="UP001172645"/>
    </source>
</evidence>
<proteinExistence type="predicted"/>
<feature type="domain" description="HTH marR-type" evidence="1">
    <location>
        <begin position="13"/>
        <end position="146"/>
    </location>
</feature>
<dbReference type="Proteomes" id="UP001172645">
    <property type="component" value="Unassembled WGS sequence"/>
</dbReference>
<dbReference type="PROSITE" id="PS50995">
    <property type="entry name" value="HTH_MARR_2"/>
    <property type="match status" value="1"/>
</dbReference>
<protein>
    <submittedName>
        <fullName evidence="2">MarR family transcriptional regulator</fullName>
    </submittedName>
</protein>
<dbReference type="SMART" id="SM00347">
    <property type="entry name" value="HTH_MARR"/>
    <property type="match status" value="1"/>
</dbReference>
<keyword evidence="3" id="KW-1185">Reference proteome</keyword>